<evidence type="ECO:0000256" key="4">
    <source>
        <dbReference type="RuleBase" id="RU361277"/>
    </source>
</evidence>
<evidence type="ECO:0000256" key="1">
    <source>
        <dbReference type="ARBA" id="ARBA00022723"/>
    </source>
</evidence>
<dbReference type="SUPFAM" id="SSF50129">
    <property type="entry name" value="GroES-like"/>
    <property type="match status" value="1"/>
</dbReference>
<keyword evidence="3" id="KW-0560">Oxidoreductase</keyword>
<dbReference type="SUPFAM" id="SSF51735">
    <property type="entry name" value="NAD(P)-binding Rossmann-fold domains"/>
    <property type="match status" value="1"/>
</dbReference>
<dbReference type="InterPro" id="IPR020843">
    <property type="entry name" value="ER"/>
</dbReference>
<evidence type="ECO:0000313" key="7">
    <source>
        <dbReference type="Proteomes" id="UP000294919"/>
    </source>
</evidence>
<dbReference type="PANTHER" id="PTHR43401">
    <property type="entry name" value="L-THREONINE 3-DEHYDROGENASE"/>
    <property type="match status" value="1"/>
</dbReference>
<dbReference type="Gene3D" id="3.90.180.10">
    <property type="entry name" value="Medium-chain alcohol dehydrogenases, catalytic domain"/>
    <property type="match status" value="1"/>
</dbReference>
<evidence type="ECO:0000313" key="6">
    <source>
        <dbReference type="EMBL" id="TCO76914.1"/>
    </source>
</evidence>
<dbReference type="Pfam" id="PF00107">
    <property type="entry name" value="ADH_zinc_N"/>
    <property type="match status" value="1"/>
</dbReference>
<dbReference type="CDD" id="cd08261">
    <property type="entry name" value="Zn_ADH7"/>
    <property type="match status" value="1"/>
</dbReference>
<evidence type="ECO:0000256" key="2">
    <source>
        <dbReference type="ARBA" id="ARBA00022833"/>
    </source>
</evidence>
<dbReference type="InterPro" id="IPR013154">
    <property type="entry name" value="ADH-like_N"/>
</dbReference>
<keyword evidence="1 4" id="KW-0479">Metal-binding</keyword>
<protein>
    <submittedName>
        <fullName evidence="6">L-gulonate 5-dehydrogenase</fullName>
    </submittedName>
</protein>
<evidence type="ECO:0000259" key="5">
    <source>
        <dbReference type="SMART" id="SM00829"/>
    </source>
</evidence>
<dbReference type="InterPro" id="IPR050129">
    <property type="entry name" value="Zn_alcohol_dh"/>
</dbReference>
<dbReference type="GO" id="GO:0008270">
    <property type="term" value="F:zinc ion binding"/>
    <property type="evidence" value="ECO:0007669"/>
    <property type="project" value="InterPro"/>
</dbReference>
<dbReference type="Gene3D" id="3.40.50.720">
    <property type="entry name" value="NAD(P)-binding Rossmann-like Domain"/>
    <property type="match status" value="1"/>
</dbReference>
<comment type="similarity">
    <text evidence="4">Belongs to the zinc-containing alcohol dehydrogenase family.</text>
</comment>
<dbReference type="InterPro" id="IPR002328">
    <property type="entry name" value="ADH_Zn_CS"/>
</dbReference>
<dbReference type="SMART" id="SM00829">
    <property type="entry name" value="PKS_ER"/>
    <property type="match status" value="1"/>
</dbReference>
<reference evidence="6 7" key="1">
    <citation type="submission" date="2019-03" db="EMBL/GenBank/DDBJ databases">
        <title>Genomic Encyclopedia of Type Strains, Phase IV (KMG-IV): sequencing the most valuable type-strain genomes for metagenomic binning, comparative biology and taxonomic classification.</title>
        <authorList>
            <person name="Goeker M."/>
        </authorList>
    </citation>
    <scope>NUCLEOTIDE SEQUENCE [LARGE SCALE GENOMIC DNA]</scope>
    <source>
        <strain evidence="6 7">DSM 102940</strain>
    </source>
</reference>
<proteinExistence type="inferred from homology"/>
<dbReference type="PROSITE" id="PS00059">
    <property type="entry name" value="ADH_ZINC"/>
    <property type="match status" value="1"/>
</dbReference>
<dbReference type="PANTHER" id="PTHR43401:SF2">
    <property type="entry name" value="L-THREONINE 3-DEHYDROGENASE"/>
    <property type="match status" value="1"/>
</dbReference>
<dbReference type="InterPro" id="IPR011032">
    <property type="entry name" value="GroES-like_sf"/>
</dbReference>
<gene>
    <name evidence="6" type="ORF">EV214_10771</name>
</gene>
<dbReference type="InterPro" id="IPR013149">
    <property type="entry name" value="ADH-like_C"/>
</dbReference>
<comment type="caution">
    <text evidence="6">The sequence shown here is derived from an EMBL/GenBank/DDBJ whole genome shotgun (WGS) entry which is preliminary data.</text>
</comment>
<dbReference type="GO" id="GO:0016491">
    <property type="term" value="F:oxidoreductase activity"/>
    <property type="evidence" value="ECO:0007669"/>
    <property type="project" value="UniProtKB-KW"/>
</dbReference>
<dbReference type="InterPro" id="IPR036291">
    <property type="entry name" value="NAD(P)-bd_dom_sf"/>
</dbReference>
<comment type="cofactor">
    <cofactor evidence="4">
        <name>Zn(2+)</name>
        <dbReference type="ChEBI" id="CHEBI:29105"/>
    </cofactor>
</comment>
<keyword evidence="2 4" id="KW-0862">Zinc</keyword>
<sequence length="341" mass="37300">MIMKAIKVVSPYNIEICDVEKPEIKNSKEVLVKIKATGICGSDIHIYHGTSPVATYPRIIGHEAVGIVEEVGTDVSKVKVGDHVIIDPVVSCGACYACKAGRSNVCASLKVRGVHEDGGYREFSLVPEDALHILSKDLPFEEAVMIEPFTIGAQVCSRGEIKKEDTVFIMGAGPVGQCILQVAKKIGAKCMISDLVGSRLEKVKALGADRVIDVSRENANDVIMKETNNQGVNVVIDAVCNKKSFEDAVNLTTPAGRIIVIGFSKEPSEIAQLGITAKELDIRGSRLHNHKFPQVVNWFNNKEIVAKDMISHVFHFTEIKDAILLIEDQNIENQKIILKFD</sequence>
<name>A0A4R2KSZ9_9FIRM</name>
<feature type="domain" description="Enoyl reductase (ER)" evidence="5">
    <location>
        <begin position="9"/>
        <end position="338"/>
    </location>
</feature>
<evidence type="ECO:0000256" key="3">
    <source>
        <dbReference type="ARBA" id="ARBA00023002"/>
    </source>
</evidence>
<dbReference type="EMBL" id="SLWV01000007">
    <property type="protein sequence ID" value="TCO76914.1"/>
    <property type="molecule type" value="Genomic_DNA"/>
</dbReference>
<dbReference type="AlphaFoldDB" id="A0A4R2KSZ9"/>
<dbReference type="Pfam" id="PF08240">
    <property type="entry name" value="ADH_N"/>
    <property type="match status" value="1"/>
</dbReference>
<organism evidence="6 7">
    <name type="scientific">Marinisporobacter balticus</name>
    <dbReference type="NCBI Taxonomy" id="2018667"/>
    <lineage>
        <taxon>Bacteria</taxon>
        <taxon>Bacillati</taxon>
        <taxon>Bacillota</taxon>
        <taxon>Clostridia</taxon>
        <taxon>Peptostreptococcales</taxon>
        <taxon>Thermotaleaceae</taxon>
        <taxon>Marinisporobacter</taxon>
    </lineage>
</organism>
<accession>A0A4R2KSZ9</accession>
<keyword evidence="7" id="KW-1185">Reference proteome</keyword>
<dbReference type="Proteomes" id="UP000294919">
    <property type="component" value="Unassembled WGS sequence"/>
</dbReference>